<dbReference type="InterPro" id="IPR008278">
    <property type="entry name" value="4-PPantetheinyl_Trfase_dom"/>
</dbReference>
<proteinExistence type="inferred from homology"/>
<dbReference type="GO" id="GO:0008897">
    <property type="term" value="F:holo-[acyl-carrier-protein] synthase activity"/>
    <property type="evidence" value="ECO:0007669"/>
    <property type="project" value="InterPro"/>
</dbReference>
<comment type="similarity">
    <text evidence="1">Belongs to the P-Pant transferase superfamily. Gsp/Sfp/HetI/AcpT family.</text>
</comment>
<sequence length="230" mass="24856">MEVSVDPVTVWWAERTAATPALTAVLDPTERARRERYLRDADRERFTLGVALTRFALGDLLGLPPERVEIDRACPDCDKPHGRPRVAGRPDAPQVSVSHSGDRIGVAVSSHGPLGLDVEETRKVADDIAGHVLATGETAATTAELLVFWTRKEALLKATGDGLRVPMPRLRTSPAGEEPRLLAWAGRDDHPGRFVLHELAPGPGYSAHLALLDHPGGVAVHQRPSTDLLP</sequence>
<evidence type="ECO:0000256" key="3">
    <source>
        <dbReference type="SAM" id="MobiDB-lite"/>
    </source>
</evidence>
<dbReference type="InterPro" id="IPR050559">
    <property type="entry name" value="P-Pant_transferase_sf"/>
</dbReference>
<evidence type="ECO:0000259" key="4">
    <source>
        <dbReference type="Pfam" id="PF01648"/>
    </source>
</evidence>
<keyword evidence="6" id="KW-1185">Reference proteome</keyword>
<protein>
    <submittedName>
        <fullName evidence="5">4'-phosphopantetheinyl transferase superfamily protein</fullName>
    </submittedName>
</protein>
<dbReference type="PANTHER" id="PTHR12215:SF10">
    <property type="entry name" value="L-AMINOADIPATE-SEMIALDEHYDE DEHYDROGENASE-PHOSPHOPANTETHEINYL TRANSFERASE"/>
    <property type="match status" value="1"/>
</dbReference>
<dbReference type="Gene3D" id="3.90.470.20">
    <property type="entry name" value="4'-phosphopantetheinyl transferase domain"/>
    <property type="match status" value="2"/>
</dbReference>
<dbReference type="GO" id="GO:0000287">
    <property type="term" value="F:magnesium ion binding"/>
    <property type="evidence" value="ECO:0007669"/>
    <property type="project" value="InterPro"/>
</dbReference>
<dbReference type="AlphaFoldDB" id="A0A3M2KZ66"/>
<dbReference type="EMBL" id="RFFG01000223">
    <property type="protein sequence ID" value="RMI30779.1"/>
    <property type="molecule type" value="Genomic_DNA"/>
</dbReference>
<evidence type="ECO:0000313" key="6">
    <source>
        <dbReference type="Proteomes" id="UP000282674"/>
    </source>
</evidence>
<feature type="domain" description="4'-phosphopantetheinyl transferase" evidence="4">
    <location>
        <begin position="113"/>
        <end position="177"/>
    </location>
</feature>
<dbReference type="SUPFAM" id="SSF56214">
    <property type="entry name" value="4'-phosphopantetheinyl transferase"/>
    <property type="match status" value="2"/>
</dbReference>
<evidence type="ECO:0000313" key="5">
    <source>
        <dbReference type="EMBL" id="RMI30779.1"/>
    </source>
</evidence>
<dbReference type="GO" id="GO:0019878">
    <property type="term" value="P:lysine biosynthetic process via aminoadipic acid"/>
    <property type="evidence" value="ECO:0007669"/>
    <property type="project" value="TreeGrafter"/>
</dbReference>
<evidence type="ECO:0000256" key="1">
    <source>
        <dbReference type="ARBA" id="ARBA00010990"/>
    </source>
</evidence>
<dbReference type="Proteomes" id="UP000282674">
    <property type="component" value="Unassembled WGS sequence"/>
</dbReference>
<organism evidence="5 6">
    <name type="scientific">Actinomadura harenae</name>
    <dbReference type="NCBI Taxonomy" id="2483351"/>
    <lineage>
        <taxon>Bacteria</taxon>
        <taxon>Bacillati</taxon>
        <taxon>Actinomycetota</taxon>
        <taxon>Actinomycetes</taxon>
        <taxon>Streptosporangiales</taxon>
        <taxon>Thermomonosporaceae</taxon>
        <taxon>Actinomadura</taxon>
    </lineage>
</organism>
<dbReference type="InterPro" id="IPR037143">
    <property type="entry name" value="4-PPantetheinyl_Trfase_dom_sf"/>
</dbReference>
<accession>A0A3M2KZ66</accession>
<comment type="caution">
    <text evidence="5">The sequence shown here is derived from an EMBL/GenBank/DDBJ whole genome shotgun (WGS) entry which is preliminary data.</text>
</comment>
<keyword evidence="2 5" id="KW-0808">Transferase</keyword>
<dbReference type="Pfam" id="PF01648">
    <property type="entry name" value="ACPS"/>
    <property type="match status" value="1"/>
</dbReference>
<evidence type="ECO:0000256" key="2">
    <source>
        <dbReference type="ARBA" id="ARBA00022679"/>
    </source>
</evidence>
<gene>
    <name evidence="5" type="ORF">EBO15_42810</name>
</gene>
<dbReference type="GO" id="GO:0005829">
    <property type="term" value="C:cytosol"/>
    <property type="evidence" value="ECO:0007669"/>
    <property type="project" value="TreeGrafter"/>
</dbReference>
<name>A0A3M2KZ66_9ACTN</name>
<dbReference type="PANTHER" id="PTHR12215">
    <property type="entry name" value="PHOSPHOPANTETHEINE TRANSFERASE"/>
    <property type="match status" value="1"/>
</dbReference>
<reference evidence="5 6" key="1">
    <citation type="submission" date="2018-10" db="EMBL/GenBank/DDBJ databases">
        <title>Isolation from soil.</title>
        <authorList>
            <person name="Hu J."/>
        </authorList>
    </citation>
    <scope>NUCLEOTIDE SEQUENCE [LARGE SCALE GENOMIC DNA]</scope>
    <source>
        <strain evidence="5 6">NEAU-Ht49</strain>
    </source>
</reference>
<feature type="region of interest" description="Disordered" evidence="3">
    <location>
        <begin position="78"/>
        <end position="99"/>
    </location>
</feature>
<dbReference type="OrthoDB" id="190168at2"/>